<protein>
    <recommendedName>
        <fullName evidence="4">Cro/C1-type helix-turn-helix DNA-binding protein</fullName>
    </recommendedName>
</protein>
<gene>
    <name evidence="2" type="ORF">EV386_1962</name>
</gene>
<keyword evidence="3" id="KW-1185">Reference proteome</keyword>
<name>A0A4Q7M4U5_9MICO</name>
<dbReference type="RefSeq" id="WP_130414516.1">
    <property type="nucleotide sequence ID" value="NZ_SGWX01000001.1"/>
</dbReference>
<dbReference type="AlphaFoldDB" id="A0A4Q7M4U5"/>
<dbReference type="OrthoDB" id="3232303at2"/>
<dbReference type="Gene3D" id="1.10.260.40">
    <property type="entry name" value="lambda repressor-like DNA-binding domains"/>
    <property type="match status" value="1"/>
</dbReference>
<evidence type="ECO:0000256" key="1">
    <source>
        <dbReference type="SAM" id="MobiDB-lite"/>
    </source>
</evidence>
<evidence type="ECO:0000313" key="3">
    <source>
        <dbReference type="Proteomes" id="UP000293852"/>
    </source>
</evidence>
<dbReference type="Proteomes" id="UP000293852">
    <property type="component" value="Unassembled WGS sequence"/>
</dbReference>
<comment type="caution">
    <text evidence="2">The sequence shown here is derived from an EMBL/GenBank/DDBJ whole genome shotgun (WGS) entry which is preliminary data.</text>
</comment>
<feature type="region of interest" description="Disordered" evidence="1">
    <location>
        <begin position="108"/>
        <end position="128"/>
    </location>
</feature>
<dbReference type="EMBL" id="SGWX01000001">
    <property type="protein sequence ID" value="RZS61652.1"/>
    <property type="molecule type" value="Genomic_DNA"/>
</dbReference>
<dbReference type="GO" id="GO:0003677">
    <property type="term" value="F:DNA binding"/>
    <property type="evidence" value="ECO:0007669"/>
    <property type="project" value="InterPro"/>
</dbReference>
<accession>A0A4Q7M4U5</accession>
<evidence type="ECO:0008006" key="4">
    <source>
        <dbReference type="Google" id="ProtNLM"/>
    </source>
</evidence>
<organism evidence="2 3">
    <name type="scientific">Xylanimonas ulmi</name>
    <dbReference type="NCBI Taxonomy" id="228973"/>
    <lineage>
        <taxon>Bacteria</taxon>
        <taxon>Bacillati</taxon>
        <taxon>Actinomycetota</taxon>
        <taxon>Actinomycetes</taxon>
        <taxon>Micrococcales</taxon>
        <taxon>Promicromonosporaceae</taxon>
        <taxon>Xylanimonas</taxon>
    </lineage>
</organism>
<feature type="compositionally biased region" description="Acidic residues" evidence="1">
    <location>
        <begin position="118"/>
        <end position="128"/>
    </location>
</feature>
<proteinExistence type="predicted"/>
<dbReference type="InterPro" id="IPR010982">
    <property type="entry name" value="Lambda_DNA-bd_dom_sf"/>
</dbReference>
<evidence type="ECO:0000313" key="2">
    <source>
        <dbReference type="EMBL" id="RZS61652.1"/>
    </source>
</evidence>
<dbReference type="SUPFAM" id="SSF47413">
    <property type="entry name" value="lambda repressor-like DNA-binding domains"/>
    <property type="match status" value="1"/>
</dbReference>
<sequence>MDMNGAVAKAIGAERSIAEMTVKQLSDASGIPARSLMRVLGAERDIKVNQVADLAAALGVYPHELIEHAEQILARSSRDRGNVVTLRRPVGASVEYLDLEDLPRLADAADDAGGISHEDEDAGREEQS</sequence>
<reference evidence="2 3" key="1">
    <citation type="submission" date="2019-02" db="EMBL/GenBank/DDBJ databases">
        <title>Sequencing the genomes of 1000 actinobacteria strains.</title>
        <authorList>
            <person name="Klenk H.-P."/>
        </authorList>
    </citation>
    <scope>NUCLEOTIDE SEQUENCE [LARGE SCALE GENOMIC DNA]</scope>
    <source>
        <strain evidence="2 3">DSM 16932</strain>
    </source>
</reference>